<protein>
    <submittedName>
        <fullName evidence="2">Uncharacterized protein</fullName>
    </submittedName>
</protein>
<feature type="transmembrane region" description="Helical" evidence="1">
    <location>
        <begin position="21"/>
        <end position="40"/>
    </location>
</feature>
<dbReference type="Proteomes" id="UP000032352">
    <property type="component" value="Chromosome"/>
</dbReference>
<keyword evidence="1" id="KW-0812">Transmembrane</keyword>
<organism evidence="2 3">
    <name type="scientific">Thalassomonas viridans</name>
    <dbReference type="NCBI Taxonomy" id="137584"/>
    <lineage>
        <taxon>Bacteria</taxon>
        <taxon>Pseudomonadati</taxon>
        <taxon>Pseudomonadota</taxon>
        <taxon>Gammaproteobacteria</taxon>
        <taxon>Alteromonadales</taxon>
        <taxon>Colwelliaceae</taxon>
        <taxon>Thalassomonas</taxon>
    </lineage>
</organism>
<dbReference type="AlphaFoldDB" id="A0AAE9Z603"/>
<proteinExistence type="predicted"/>
<evidence type="ECO:0000256" key="1">
    <source>
        <dbReference type="SAM" id="Phobius"/>
    </source>
</evidence>
<dbReference type="Gene3D" id="1.20.120.1620">
    <property type="match status" value="1"/>
</dbReference>
<keyword evidence="1" id="KW-1133">Transmembrane helix</keyword>
<gene>
    <name evidence="2" type="ORF">SG34_011165</name>
</gene>
<sequence length="252" mass="28345">MDYREKYVLIRDRWDKEDSLLLTRTGIFLTVNSILLAAAQLNNSEAFKLAVAAFAAIFSLFWLLTSLHSYRIIKILYQKCHRLMPSEIKGIYRVKVLMRPNTVFGVLSPVLVLFAWLAYALLLDASAAYGGQNRERISFGNYGLALCMVSVFDDKAVKSDFNLAAETIKSSSNIPASAYKALETLVGRQLIKNYPAGQGGQIQSLKCLDLLHLTALEQLYRQYDPCSNPAAWPEPDKYRRQCRPGYEAKSGS</sequence>
<dbReference type="InterPro" id="IPR038314">
    <property type="entry name" value="T6SS_sf"/>
</dbReference>
<dbReference type="RefSeq" id="WP_044837915.1">
    <property type="nucleotide sequence ID" value="NZ_CP059733.1"/>
</dbReference>
<keyword evidence="1" id="KW-0472">Membrane</keyword>
<accession>A0AAE9Z603</accession>
<feature type="transmembrane region" description="Helical" evidence="1">
    <location>
        <begin position="46"/>
        <end position="64"/>
    </location>
</feature>
<feature type="transmembrane region" description="Helical" evidence="1">
    <location>
        <begin position="103"/>
        <end position="122"/>
    </location>
</feature>
<reference evidence="2 3" key="2">
    <citation type="journal article" date="2022" name="Mar. Drugs">
        <title>Bioassay-Guided Fractionation Leads to the Detection of Cholic Acid Generated by the Rare Thalassomonas sp.</title>
        <authorList>
            <person name="Pheiffer F."/>
            <person name="Schneider Y.K."/>
            <person name="Hansen E.H."/>
            <person name="Andersen J.H."/>
            <person name="Isaksson J."/>
            <person name="Busche T."/>
            <person name="R C."/>
            <person name="Kalinowski J."/>
            <person name="Zyl L.V."/>
            <person name="Trindade M."/>
        </authorList>
    </citation>
    <scope>NUCLEOTIDE SEQUENCE [LARGE SCALE GENOMIC DNA]</scope>
    <source>
        <strain evidence="2 3">XOM25</strain>
    </source>
</reference>
<dbReference type="EMBL" id="CP059733">
    <property type="protein sequence ID" value="WDE07391.1"/>
    <property type="molecule type" value="Genomic_DNA"/>
</dbReference>
<evidence type="ECO:0000313" key="3">
    <source>
        <dbReference type="Proteomes" id="UP000032352"/>
    </source>
</evidence>
<name>A0AAE9Z603_9GAMM</name>
<evidence type="ECO:0000313" key="2">
    <source>
        <dbReference type="EMBL" id="WDE07391.1"/>
    </source>
</evidence>
<reference evidence="2 3" key="1">
    <citation type="journal article" date="2015" name="Genome Announc.">
        <title>Draft Genome Sequences of Marine Isolates of Thalassomonas viridans and Thalassomonas actiniarum.</title>
        <authorList>
            <person name="Olonade I."/>
            <person name="van Zyl L.J."/>
            <person name="Trindade M."/>
        </authorList>
    </citation>
    <scope>NUCLEOTIDE SEQUENCE [LARGE SCALE GENOMIC DNA]</scope>
    <source>
        <strain evidence="2 3">XOM25</strain>
    </source>
</reference>
<dbReference type="KEGG" id="tvd:SG34_011165"/>
<keyword evidence="3" id="KW-1185">Reference proteome</keyword>